<dbReference type="GO" id="GO:0016491">
    <property type="term" value="F:oxidoreductase activity"/>
    <property type="evidence" value="ECO:0007669"/>
    <property type="project" value="InterPro"/>
</dbReference>
<keyword evidence="3" id="KW-1185">Reference proteome</keyword>
<dbReference type="NCBIfam" id="NF005901">
    <property type="entry name" value="PRK07877.1"/>
    <property type="match status" value="1"/>
</dbReference>
<proteinExistence type="predicted"/>
<sequence length="719" mass="77681">MAVNSATHCSYDDHYCAAVILNARDVDGRRALARLRADPRTVVIDRWKDQVASARRLLPPFEPYVLAESKRWAYYPWRHTLISILARRPFQTLRLDRNRNLITTEEQHELSGLRVGVIGMGAGHVIAYLLAAEGLCGQLRLADSDSLDLSDLNRVPATVFDLGMNKAVVAARRIAELDPYLPVELVRSVLSPDTLTLFLDGLDVVVDGSDSLETKTQLREAARALQIPVLMPTGDQGVLDVERFDLDPSRGLLHGLLDEGPYLDKDPYVLRIVKVSELSTRAAASLLEVDETITAWPQLAGDVALGAAAVAEAVRRIGLGESLPSGRIRIDVARALDQIAEPVATPGAPAPPIEEHPAPASPLAPELPAIIAAAAQRAPSVANMQPWQIEAEPRSVTIRLRPERTATLDIGFRASAVAVGSALFNAKVAAATVGLLGPVHISETDGEFPLSATMRLQDGSDPELAQLYEPMLQRETNRHLGTLAALDEEIAAAVHAAAVAEGARLELLTDRNAIEKVATILAKTDRIRYLTPRMHAEMLSEVRWPAEDQDPAESGIDVRSLEMNPAELSNFQIAQRHDVVSKLAEWGSGSALGKYTHDRICASSGLGMVTVQGDTLTDYARGGSAMEAVWITAQELGLSVQPITPVFLYARSGVELRELSSGFAVPLQRLQCAFHALTHTGPDESPVAMLRFSYAPAPSVRSLRRSLNGAGAPAHCTSQ</sequence>
<organism evidence="2 3">
    <name type="scientific">Mycobacterium intermedium</name>
    <dbReference type="NCBI Taxonomy" id="28445"/>
    <lineage>
        <taxon>Bacteria</taxon>
        <taxon>Bacillati</taxon>
        <taxon>Actinomycetota</taxon>
        <taxon>Actinomycetes</taxon>
        <taxon>Mycobacteriales</taxon>
        <taxon>Mycobacteriaceae</taxon>
        <taxon>Mycobacterium</taxon>
        <taxon>Mycobacterium simiae complex</taxon>
    </lineage>
</organism>
<protein>
    <recommendedName>
        <fullName evidence="1">THIF-type NAD/FAD binding fold domain-containing protein</fullName>
    </recommendedName>
</protein>
<dbReference type="Proteomes" id="UP000192739">
    <property type="component" value="Unassembled WGS sequence"/>
</dbReference>
<dbReference type="AlphaFoldDB" id="A0A1T3WBN4"/>
<dbReference type="CDD" id="cd01483">
    <property type="entry name" value="E1_enzyme_family"/>
    <property type="match status" value="1"/>
</dbReference>
<dbReference type="OrthoDB" id="5149792at2"/>
<dbReference type="InterPro" id="IPR000415">
    <property type="entry name" value="Nitroreductase-like"/>
</dbReference>
<dbReference type="Gene3D" id="3.40.50.720">
    <property type="entry name" value="NAD(P)-binding Rossmann-like Domain"/>
    <property type="match status" value="1"/>
</dbReference>
<dbReference type="InterPro" id="IPR045886">
    <property type="entry name" value="ThiF/MoeB/HesA"/>
</dbReference>
<dbReference type="SUPFAM" id="SSF69572">
    <property type="entry name" value="Activating enzymes of the ubiquitin-like proteins"/>
    <property type="match status" value="1"/>
</dbReference>
<dbReference type="InterPro" id="IPR035985">
    <property type="entry name" value="Ubiquitin-activating_enz"/>
</dbReference>
<feature type="domain" description="THIF-type NAD/FAD binding fold" evidence="1">
    <location>
        <begin position="96"/>
        <end position="230"/>
    </location>
</feature>
<dbReference type="EMBL" id="MVHT01000016">
    <property type="protein sequence ID" value="ORB07852.1"/>
    <property type="molecule type" value="Genomic_DNA"/>
</dbReference>
<name>A0A1T3WBN4_MYCIE</name>
<comment type="caution">
    <text evidence="2">The sequence shown here is derived from an EMBL/GenBank/DDBJ whole genome shotgun (WGS) entry which is preliminary data.</text>
</comment>
<gene>
    <name evidence="2" type="ORF">BST27_08365</name>
</gene>
<reference evidence="2 3" key="1">
    <citation type="submission" date="2017-02" db="EMBL/GenBank/DDBJ databases">
        <title>The new phylogeny of genus Mycobacterium.</title>
        <authorList>
            <person name="Tortoli E."/>
            <person name="Trovato A."/>
            <person name="Cirillo D.M."/>
        </authorList>
    </citation>
    <scope>NUCLEOTIDE SEQUENCE [LARGE SCALE GENOMIC DNA]</scope>
    <source>
        <strain evidence="2 3">DSM 44049</strain>
    </source>
</reference>
<evidence type="ECO:0000313" key="2">
    <source>
        <dbReference type="EMBL" id="ORB07852.1"/>
    </source>
</evidence>
<evidence type="ECO:0000313" key="3">
    <source>
        <dbReference type="Proteomes" id="UP000192739"/>
    </source>
</evidence>
<evidence type="ECO:0000259" key="1">
    <source>
        <dbReference type="Pfam" id="PF00899"/>
    </source>
</evidence>
<dbReference type="GO" id="GO:0008641">
    <property type="term" value="F:ubiquitin-like modifier activating enzyme activity"/>
    <property type="evidence" value="ECO:0007669"/>
    <property type="project" value="InterPro"/>
</dbReference>
<dbReference type="GO" id="GO:0061503">
    <property type="term" value="F:tRNA threonylcarbamoyladenosine dehydratase"/>
    <property type="evidence" value="ECO:0007669"/>
    <property type="project" value="TreeGrafter"/>
</dbReference>
<dbReference type="PANTHER" id="PTHR43267:SF3">
    <property type="entry name" value="THIF PROTEIN"/>
    <property type="match status" value="1"/>
</dbReference>
<dbReference type="GO" id="GO:0061504">
    <property type="term" value="P:cyclic threonylcarbamoyladenosine biosynthetic process"/>
    <property type="evidence" value="ECO:0007669"/>
    <property type="project" value="TreeGrafter"/>
</dbReference>
<accession>A0A1T3WBN4</accession>
<dbReference type="InterPro" id="IPR000594">
    <property type="entry name" value="ThiF_NAD_FAD-bd"/>
</dbReference>
<dbReference type="Pfam" id="PF00899">
    <property type="entry name" value="ThiF"/>
    <property type="match status" value="1"/>
</dbReference>
<dbReference type="Gene3D" id="3.40.109.10">
    <property type="entry name" value="NADH Oxidase"/>
    <property type="match status" value="1"/>
</dbReference>
<dbReference type="PANTHER" id="PTHR43267">
    <property type="entry name" value="TRNA THREONYLCARBAMOYLADENOSINE DEHYDRATASE"/>
    <property type="match status" value="1"/>
</dbReference>